<accession>A0A2T7B2J4</accession>
<keyword evidence="3 6" id="KW-0812">Transmembrane</keyword>
<feature type="transmembrane region" description="Helical" evidence="6">
    <location>
        <begin position="187"/>
        <end position="205"/>
    </location>
</feature>
<name>A0A2T7B2J4_9ENTR</name>
<dbReference type="InterPro" id="IPR037185">
    <property type="entry name" value="EmrE-like"/>
</dbReference>
<feature type="transmembrane region" description="Helical" evidence="6">
    <location>
        <begin position="66"/>
        <end position="87"/>
    </location>
</feature>
<dbReference type="PANTHER" id="PTHR42920">
    <property type="entry name" value="OS03G0707200 PROTEIN-RELATED"/>
    <property type="match status" value="1"/>
</dbReference>
<feature type="transmembrane region" description="Helical" evidence="6">
    <location>
        <begin position="40"/>
        <end position="57"/>
    </location>
</feature>
<feature type="transmembrane region" description="Helical" evidence="6">
    <location>
        <begin position="159"/>
        <end position="175"/>
    </location>
</feature>
<dbReference type="GO" id="GO:0005886">
    <property type="term" value="C:plasma membrane"/>
    <property type="evidence" value="ECO:0007669"/>
    <property type="project" value="UniProtKB-SubCell"/>
</dbReference>
<dbReference type="NCBIfam" id="NF008676">
    <property type="entry name" value="PRK11689.1"/>
    <property type="match status" value="1"/>
</dbReference>
<feature type="transmembrane region" description="Helical" evidence="6">
    <location>
        <begin position="217"/>
        <end position="235"/>
    </location>
</feature>
<feature type="transmembrane region" description="Helical" evidence="6">
    <location>
        <begin position="274"/>
        <end position="292"/>
    </location>
</feature>
<proteinExistence type="predicted"/>
<sequence length="296" mass="31987">MSVSMQRATLPGLLAILLWSTSVGLFRSISEAFGPVGGAALIYTVSSLCLMVSPGLIHPGRLPRRYLLTGGLLFVGYEICLALAIGLAHTRAQSLELGMINYLWPSLTVLLAVLINGQRCRLWLWPGLLLAVAGVFQVLKGDGDWSPAQFWLNMQDNPVAYALAFSAAVVWALYCNLTRRWSNGQNGVALFFCATAAVLWLQYSLAPQPSMQISVPAVAQLLFMGLSTATAYAAWNYSIQHGNMTLLATASYFTPVLSALLASLWLGLTPGMPFWQGVAMVVAGSLLCWLATRNLN</sequence>
<comment type="subcellular location">
    <subcellularLocation>
        <location evidence="1">Cell membrane</location>
        <topology evidence="1">Multi-pass membrane protein</topology>
    </subcellularLocation>
</comment>
<feature type="transmembrane region" description="Helical" evidence="6">
    <location>
        <begin position="99"/>
        <end position="115"/>
    </location>
</feature>
<keyword evidence="4 6" id="KW-1133">Transmembrane helix</keyword>
<evidence type="ECO:0000256" key="5">
    <source>
        <dbReference type="ARBA" id="ARBA00023136"/>
    </source>
</evidence>
<dbReference type="Pfam" id="PF00892">
    <property type="entry name" value="EamA"/>
    <property type="match status" value="1"/>
</dbReference>
<dbReference type="RefSeq" id="WP_007760358.1">
    <property type="nucleotide sequence ID" value="NZ_CP187984.1"/>
</dbReference>
<evidence type="ECO:0000256" key="1">
    <source>
        <dbReference type="ARBA" id="ARBA00004651"/>
    </source>
</evidence>
<dbReference type="PANTHER" id="PTHR42920:SF24">
    <property type="entry name" value="AROMATIC AMINO ACID EXPORTER YDDG"/>
    <property type="match status" value="1"/>
</dbReference>
<dbReference type="InterPro" id="IPR000620">
    <property type="entry name" value="EamA_dom"/>
</dbReference>
<evidence type="ECO:0000256" key="3">
    <source>
        <dbReference type="ARBA" id="ARBA00022692"/>
    </source>
</evidence>
<organism evidence="8">
    <name type="scientific">Cronobacter turicensis</name>
    <dbReference type="NCBI Taxonomy" id="413502"/>
    <lineage>
        <taxon>Bacteria</taxon>
        <taxon>Pseudomonadati</taxon>
        <taxon>Pseudomonadota</taxon>
        <taxon>Gammaproteobacteria</taxon>
        <taxon>Enterobacterales</taxon>
        <taxon>Enterobacteriaceae</taxon>
        <taxon>Cronobacter</taxon>
    </lineage>
</organism>
<dbReference type="OrthoDB" id="7065924at2"/>
<feature type="transmembrane region" description="Helical" evidence="6">
    <location>
        <begin position="122"/>
        <end position="139"/>
    </location>
</feature>
<evidence type="ECO:0000256" key="2">
    <source>
        <dbReference type="ARBA" id="ARBA00022475"/>
    </source>
</evidence>
<gene>
    <name evidence="8" type="ORF">BS411_15455</name>
</gene>
<dbReference type="SUPFAM" id="SSF103481">
    <property type="entry name" value="Multidrug resistance efflux transporter EmrE"/>
    <property type="match status" value="2"/>
</dbReference>
<keyword evidence="5 6" id="KW-0472">Membrane</keyword>
<dbReference type="EMBL" id="MSAG01000027">
    <property type="protein sequence ID" value="PUX19944.1"/>
    <property type="molecule type" value="Genomic_DNA"/>
</dbReference>
<dbReference type="InterPro" id="IPR051258">
    <property type="entry name" value="Diverse_Substrate_Transporter"/>
</dbReference>
<feature type="domain" description="EamA" evidence="7">
    <location>
        <begin position="160"/>
        <end position="287"/>
    </location>
</feature>
<keyword evidence="2" id="KW-1003">Cell membrane</keyword>
<evidence type="ECO:0000259" key="7">
    <source>
        <dbReference type="Pfam" id="PF00892"/>
    </source>
</evidence>
<reference evidence="8" key="1">
    <citation type="submission" date="2016-12" db="EMBL/GenBank/DDBJ databases">
        <title>Analysis of the Molecular Diversity Among Cronobacter Species Isolated from Filth Flies Using a Pan Genomic DNA Microarray.</title>
        <authorList>
            <person name="Pava-Ripoll M."/>
            <person name="Tall B."/>
            <person name="Farber J."/>
            <person name="Fanning S."/>
            <person name="Lehner A."/>
            <person name="Stephan R."/>
            <person name="Pagotto F."/>
            <person name="Iverson C."/>
            <person name="Ziobro G."/>
            <person name="Miller A."/>
            <person name="Pearson R."/>
            <person name="Yan Q."/>
            <person name="Kim M."/>
            <person name="Jeong S."/>
            <person name="Park J."/>
            <person name="Jun S."/>
            <person name="Choi H."/>
            <person name="Chung T."/>
            <person name="Yoo Y."/>
            <person name="Park E."/>
            <person name="Hwang S."/>
            <person name="Lee B."/>
            <person name="Sathyamoorthy V."/>
            <person name="Carter L."/>
            <person name="Mammel M."/>
            <person name="Jackson S."/>
            <person name="Kothary M."/>
            <person name="Patel I."/>
            <person name="Grim C."/>
            <person name="Gopinath G."/>
            <person name="Gangiredla J."/>
            <person name="Chase H."/>
        </authorList>
    </citation>
    <scope>NUCLEOTIDE SEQUENCE [LARGE SCALE GENOMIC DNA]</scope>
    <source>
        <strain evidence="8">MOD1-Sh41s</strain>
    </source>
</reference>
<evidence type="ECO:0000313" key="8">
    <source>
        <dbReference type="EMBL" id="PUX19944.1"/>
    </source>
</evidence>
<feature type="transmembrane region" description="Helical" evidence="6">
    <location>
        <begin position="247"/>
        <end position="268"/>
    </location>
</feature>
<protein>
    <submittedName>
        <fullName evidence="8">Drug/metabolite DMT transporter permease</fullName>
    </submittedName>
</protein>
<evidence type="ECO:0000256" key="6">
    <source>
        <dbReference type="SAM" id="Phobius"/>
    </source>
</evidence>
<dbReference type="AlphaFoldDB" id="A0A2T7B2J4"/>
<evidence type="ECO:0000256" key="4">
    <source>
        <dbReference type="ARBA" id="ARBA00022989"/>
    </source>
</evidence>
<comment type="caution">
    <text evidence="8">The sequence shown here is derived from an EMBL/GenBank/DDBJ whole genome shotgun (WGS) entry which is preliminary data.</text>
</comment>